<accession>A0A2K8U5A9</accession>
<dbReference type="Gene3D" id="3.30.470.30">
    <property type="entry name" value="DNA ligase/mRNA capping enzyme"/>
    <property type="match status" value="1"/>
</dbReference>
<dbReference type="Gene3D" id="2.40.50.140">
    <property type="entry name" value="Nucleic acid-binding proteins"/>
    <property type="match status" value="1"/>
</dbReference>
<keyword evidence="2" id="KW-0235">DNA replication</keyword>
<dbReference type="SUPFAM" id="SSF50249">
    <property type="entry name" value="Nucleic acid-binding proteins"/>
    <property type="match status" value="1"/>
</dbReference>
<protein>
    <submittedName>
        <fullName evidence="7">DNA ligase</fullName>
    </submittedName>
</protein>
<dbReference type="Pfam" id="PF14743">
    <property type="entry name" value="DNA_ligase_OB_2"/>
    <property type="match status" value="1"/>
</dbReference>
<evidence type="ECO:0000256" key="3">
    <source>
        <dbReference type="ARBA" id="ARBA00022763"/>
    </source>
</evidence>
<dbReference type="EMBL" id="CP020370">
    <property type="protein sequence ID" value="AUB80778.1"/>
    <property type="molecule type" value="Genomic_DNA"/>
</dbReference>
<evidence type="ECO:0000256" key="1">
    <source>
        <dbReference type="ARBA" id="ARBA00022598"/>
    </source>
</evidence>
<name>A0A2K8U5A9_9GAMM</name>
<dbReference type="InterPro" id="IPR012340">
    <property type="entry name" value="NA-bd_OB-fold"/>
</dbReference>
<keyword evidence="3" id="KW-0227">DNA damage</keyword>
<feature type="signal peptide" evidence="5">
    <location>
        <begin position="1"/>
        <end position="27"/>
    </location>
</feature>
<dbReference type="GO" id="GO:0006281">
    <property type="term" value="P:DNA repair"/>
    <property type="evidence" value="ECO:0007669"/>
    <property type="project" value="UniProtKB-KW"/>
</dbReference>
<evidence type="ECO:0000256" key="4">
    <source>
        <dbReference type="ARBA" id="ARBA00023204"/>
    </source>
</evidence>
<dbReference type="SUPFAM" id="SSF56091">
    <property type="entry name" value="DNA ligase/mRNA capping enzyme, catalytic domain"/>
    <property type="match status" value="1"/>
</dbReference>
<keyword evidence="8" id="KW-1185">Reference proteome</keyword>
<dbReference type="OrthoDB" id="9782700at2"/>
<dbReference type="Gene3D" id="3.30.1490.70">
    <property type="match status" value="1"/>
</dbReference>
<dbReference type="NCBIfam" id="NF006592">
    <property type="entry name" value="PRK09125.1"/>
    <property type="match status" value="1"/>
</dbReference>
<dbReference type="RefSeq" id="WP_100918566.1">
    <property type="nucleotide sequence ID" value="NZ_CP020370.1"/>
</dbReference>
<dbReference type="CDD" id="cd07896">
    <property type="entry name" value="Adenylation_kDNA_ligase_like"/>
    <property type="match status" value="1"/>
</dbReference>
<dbReference type="AlphaFoldDB" id="A0A2K8U5A9"/>
<evidence type="ECO:0000256" key="2">
    <source>
        <dbReference type="ARBA" id="ARBA00022705"/>
    </source>
</evidence>
<feature type="chain" id="PRO_5014804318" evidence="5">
    <location>
        <begin position="28"/>
        <end position="326"/>
    </location>
</feature>
<gene>
    <name evidence="7" type="ORF">THSYN_07295</name>
</gene>
<dbReference type="Proteomes" id="UP000232638">
    <property type="component" value="Chromosome"/>
</dbReference>
<evidence type="ECO:0000313" key="8">
    <source>
        <dbReference type="Proteomes" id="UP000232638"/>
    </source>
</evidence>
<keyword evidence="5" id="KW-0732">Signal</keyword>
<reference evidence="7 8" key="1">
    <citation type="submission" date="2017-03" db="EMBL/GenBank/DDBJ databases">
        <title>Complete genome sequence of Candidatus 'Thiodictyon syntrophicum' sp. nov. strain Cad16T, a photolithoautotroph purple sulfur bacterium isolated from an alpine meromictic lake.</title>
        <authorList>
            <person name="Luedin S.M."/>
            <person name="Pothier J.F."/>
            <person name="Danza F."/>
            <person name="Storelli N."/>
            <person name="Wittwer M."/>
            <person name="Tonolla M."/>
        </authorList>
    </citation>
    <scope>NUCLEOTIDE SEQUENCE [LARGE SCALE GENOMIC DNA]</scope>
    <source>
        <strain evidence="7 8">Cad16T</strain>
    </source>
</reference>
<dbReference type="InterPro" id="IPR050326">
    <property type="entry name" value="NAD_dep_DNA_ligaseB"/>
</dbReference>
<dbReference type="GO" id="GO:0006260">
    <property type="term" value="P:DNA replication"/>
    <property type="evidence" value="ECO:0007669"/>
    <property type="project" value="UniProtKB-KW"/>
</dbReference>
<dbReference type="CDD" id="cd08041">
    <property type="entry name" value="OBF_kDNA_ligase_like"/>
    <property type="match status" value="1"/>
</dbReference>
<dbReference type="KEGG" id="tsy:THSYN_07295"/>
<keyword evidence="4" id="KW-0234">DNA repair</keyword>
<evidence type="ECO:0000256" key="5">
    <source>
        <dbReference type="SAM" id="SignalP"/>
    </source>
</evidence>
<sequence>MRPVQTPVSLCSIPALLAALLVQPALAVADAGARAAPRPDPGAGVAASVPVPVPAASAAAGVAPPALMLAEVYRPGIDVADYWVSEKLDGVRAYWDGARLISRGGHEIRAPAWFTAGFPPEPLDGELWLGRGRFEALSGTVRRLVPVDAAWREVRYLVFDLPGSQAAFGARLVRLRDLVAAAGNPGLGGLEQVRLPDQAALMAMLDVVARAGGEGLMLHRDASVYRGARSPDLLKLKPYQDAEARVIGQVAGKGRFLGMLGALEVQDEDGRRFRIGTGFTDVVRRDPPPLGSLVTFKYRGRTADGIPRFVSFLRVDPEPPDPLPER</sequence>
<feature type="domain" description="DNA ligase OB-like" evidence="6">
    <location>
        <begin position="252"/>
        <end position="315"/>
    </location>
</feature>
<evidence type="ECO:0000313" key="7">
    <source>
        <dbReference type="EMBL" id="AUB80778.1"/>
    </source>
</evidence>
<keyword evidence="1 7" id="KW-0436">Ligase</keyword>
<proteinExistence type="predicted"/>
<dbReference type="GO" id="GO:0016874">
    <property type="term" value="F:ligase activity"/>
    <property type="evidence" value="ECO:0007669"/>
    <property type="project" value="UniProtKB-KW"/>
</dbReference>
<dbReference type="PANTHER" id="PTHR47810">
    <property type="entry name" value="DNA LIGASE"/>
    <property type="match status" value="1"/>
</dbReference>
<organism evidence="7 8">
    <name type="scientific">Candidatus Thiodictyon syntrophicum</name>
    <dbReference type="NCBI Taxonomy" id="1166950"/>
    <lineage>
        <taxon>Bacteria</taxon>
        <taxon>Pseudomonadati</taxon>
        <taxon>Pseudomonadota</taxon>
        <taxon>Gammaproteobacteria</taxon>
        <taxon>Chromatiales</taxon>
        <taxon>Chromatiaceae</taxon>
        <taxon>Thiodictyon</taxon>
    </lineage>
</organism>
<evidence type="ECO:0000259" key="6">
    <source>
        <dbReference type="Pfam" id="PF14743"/>
    </source>
</evidence>
<dbReference type="InterPro" id="IPR029319">
    <property type="entry name" value="DNA_ligase_OB"/>
</dbReference>
<dbReference type="PANTHER" id="PTHR47810:SF1">
    <property type="entry name" value="DNA LIGASE B"/>
    <property type="match status" value="1"/>
</dbReference>